<name>A0A1Q2HY23_9CORY</name>
<accession>A0A1Q2HY23</accession>
<keyword evidence="2" id="KW-1185">Reference proteome</keyword>
<evidence type="ECO:0008006" key="3">
    <source>
        <dbReference type="Google" id="ProtNLM"/>
    </source>
</evidence>
<dbReference type="KEGG" id="cgv:CGLAU_08900"/>
<dbReference type="EMBL" id="CP019688">
    <property type="protein sequence ID" value="AQQ15734.1"/>
    <property type="molecule type" value="Genomic_DNA"/>
</dbReference>
<sequence>MNADGNDPNGPTYVEHYGKRFSDDWGQITFEWSGYEWSIHGPRGEPQAEHPKTGERQWVNGVEVRDNGDLALRSEGIDGGVEILTVPSLGYGVYTFIYSADFNAMHPSNVLGVFTYDWIEFNHGGGYSEIDFIEISRWNAPHLELPHASVTYYPDDLEVARPGTGIIPSAFEIPAGHQTLTTRAEWRDGYLRVVTSTADGQVLSDTESTSRIPRDNAQQVHINIWTSQQEDREGYQGFSTARGDEIIFHSFNYEE</sequence>
<dbReference type="Proteomes" id="UP000217209">
    <property type="component" value="Chromosome"/>
</dbReference>
<evidence type="ECO:0000313" key="2">
    <source>
        <dbReference type="Proteomes" id="UP000217209"/>
    </source>
</evidence>
<reference evidence="1 2" key="1">
    <citation type="submission" date="2016-12" db="EMBL/GenBank/DDBJ databases">
        <authorList>
            <person name="Song W.-J."/>
            <person name="Kurnit D.M."/>
        </authorList>
    </citation>
    <scope>NUCLEOTIDE SEQUENCE [LARGE SCALE GENOMIC DNA]</scope>
    <source>
        <strain evidence="1 2">DSM 30827</strain>
    </source>
</reference>
<evidence type="ECO:0000313" key="1">
    <source>
        <dbReference type="EMBL" id="AQQ15734.1"/>
    </source>
</evidence>
<proteinExistence type="predicted"/>
<gene>
    <name evidence="1" type="ORF">CGLAU_08900</name>
</gene>
<organism evidence="1 2">
    <name type="scientific">Corynebacterium glaucum</name>
    <dbReference type="NCBI Taxonomy" id="187491"/>
    <lineage>
        <taxon>Bacteria</taxon>
        <taxon>Bacillati</taxon>
        <taxon>Actinomycetota</taxon>
        <taxon>Actinomycetes</taxon>
        <taxon>Mycobacteriales</taxon>
        <taxon>Corynebacteriaceae</taxon>
        <taxon>Corynebacterium</taxon>
    </lineage>
</organism>
<dbReference type="RefSeq" id="WP_095660380.1">
    <property type="nucleotide sequence ID" value="NZ_BAAAKB010000032.1"/>
</dbReference>
<dbReference type="AlphaFoldDB" id="A0A1Q2HY23"/>
<protein>
    <recommendedName>
        <fullName evidence="3">GH16 domain-containing protein</fullName>
    </recommendedName>
</protein>
<dbReference type="OrthoDB" id="4406271at2"/>